<feature type="compositionally biased region" description="Basic and acidic residues" evidence="1">
    <location>
        <begin position="502"/>
        <end position="518"/>
    </location>
</feature>
<protein>
    <recommendedName>
        <fullName evidence="2">GmrSD restriction endonucleases N-terminal domain-containing protein</fullName>
    </recommendedName>
</protein>
<feature type="compositionally biased region" description="Acidic residues" evidence="1">
    <location>
        <begin position="608"/>
        <end position="617"/>
    </location>
</feature>
<dbReference type="PANTHER" id="PTHR39639">
    <property type="entry name" value="CHROMOSOME 16, WHOLE GENOME SHOTGUN SEQUENCE"/>
    <property type="match status" value="1"/>
</dbReference>
<dbReference type="OrthoDB" id="5419821at2759"/>
<feature type="region of interest" description="Disordered" evidence="1">
    <location>
        <begin position="569"/>
        <end position="685"/>
    </location>
</feature>
<dbReference type="Pfam" id="PF03235">
    <property type="entry name" value="GmrSD_N"/>
    <property type="match status" value="1"/>
</dbReference>
<sequence>MATTTQQDTSVVKNEDDYFDDDDSDAEAASDGSGNEVFEPAERLKDPGVERRPIRQIIALVDGPYLDLEPDYQRGVVWSEERMVKLIDSLMENYYVPPVIFNCERLPANDAGERWKRVCVDGKQRISSIHAFIKGKIPCHDKDKNKWYFTAPDHPRRRVLPQRVKEQFQNKEIVCFEYPSLSRQQEEDLFARVQLGMALTPAEKMRATNGPWQEFARMFEEDFRPIMKLLTAQTQARSGGFRLFLGCFSQILEVQHPTNANGIPVLKTSVSAIDNLLRNPEALDDSTKSHLATVFTTFTELVSEKESVFKDNGYERVKTFSPLEVVAVAVLISKYGDARNHEMLLGDISMMRITFRVQKLDLKLNGDCWKMVWEFIDTLEQFRGAIDGETVQPPDSTPQASAAAKSAKKSAKKTTDKTPSRKSKASPSKALAIPDIVVPRGTKSRPVVESAYVAPVESAAETSRQPLAEFADIPVVKPTAKVRRQAAAEESMLAAANQRVNQETRRPVGASKDVHWKDPVTANASHAQQSPRTRPLQGQPTSPAVPPSSVLRRRTEDESLARDIVNHRAHELGAHQPESTSRPSRELSPTQPESPSLFVRSTSPDSVIELDSDDEMPDAPPVPPKTKTTVGVPKSSPFSPVKTSSPLAPPRRPVAPVAPMASMAPTSPMPSRPKAPIARPPMASRPSANVLMAPRARPTSIPNKPLISIADEVDIQAQLSQESLEEGEIRERDPQDAIERQRRNLLAEFRTTRTPSTGASRSGDDDDEDGPPIIRKRRADGSLGGSGNTPRTTSHKKMRRP</sequence>
<evidence type="ECO:0000256" key="1">
    <source>
        <dbReference type="SAM" id="MobiDB-lite"/>
    </source>
</evidence>
<feature type="compositionally biased region" description="Basic and acidic residues" evidence="1">
    <location>
        <begin position="727"/>
        <end position="742"/>
    </location>
</feature>
<name>A0A6A6R7G6_9PEZI</name>
<feature type="compositionally biased region" description="Low complexity" evidence="1">
    <location>
        <begin position="625"/>
        <end position="634"/>
    </location>
</feature>
<organism evidence="3 4">
    <name type="scientific">Lophium mytilinum</name>
    <dbReference type="NCBI Taxonomy" id="390894"/>
    <lineage>
        <taxon>Eukaryota</taxon>
        <taxon>Fungi</taxon>
        <taxon>Dikarya</taxon>
        <taxon>Ascomycota</taxon>
        <taxon>Pezizomycotina</taxon>
        <taxon>Dothideomycetes</taxon>
        <taxon>Pleosporomycetidae</taxon>
        <taxon>Mytilinidiales</taxon>
        <taxon>Mytilinidiaceae</taxon>
        <taxon>Lophium</taxon>
    </lineage>
</organism>
<evidence type="ECO:0000313" key="3">
    <source>
        <dbReference type="EMBL" id="KAF2499427.1"/>
    </source>
</evidence>
<feature type="compositionally biased region" description="Polar residues" evidence="1">
    <location>
        <begin position="577"/>
        <end position="605"/>
    </location>
</feature>
<keyword evidence="4" id="KW-1185">Reference proteome</keyword>
<accession>A0A6A6R7G6</accession>
<feature type="compositionally biased region" description="Polar residues" evidence="1">
    <location>
        <begin position="522"/>
        <end position="542"/>
    </location>
</feature>
<feature type="compositionally biased region" description="Acidic residues" evidence="1">
    <location>
        <begin position="17"/>
        <end position="28"/>
    </location>
</feature>
<dbReference type="InterPro" id="IPR004919">
    <property type="entry name" value="GmrSD_N"/>
</dbReference>
<reference evidence="3" key="1">
    <citation type="journal article" date="2020" name="Stud. Mycol.">
        <title>101 Dothideomycetes genomes: a test case for predicting lifestyles and emergence of pathogens.</title>
        <authorList>
            <person name="Haridas S."/>
            <person name="Albert R."/>
            <person name="Binder M."/>
            <person name="Bloem J."/>
            <person name="Labutti K."/>
            <person name="Salamov A."/>
            <person name="Andreopoulos B."/>
            <person name="Baker S."/>
            <person name="Barry K."/>
            <person name="Bills G."/>
            <person name="Bluhm B."/>
            <person name="Cannon C."/>
            <person name="Castanera R."/>
            <person name="Culley D."/>
            <person name="Daum C."/>
            <person name="Ezra D."/>
            <person name="Gonzalez J."/>
            <person name="Henrissat B."/>
            <person name="Kuo A."/>
            <person name="Liang C."/>
            <person name="Lipzen A."/>
            <person name="Lutzoni F."/>
            <person name="Magnuson J."/>
            <person name="Mondo S."/>
            <person name="Nolan M."/>
            <person name="Ohm R."/>
            <person name="Pangilinan J."/>
            <person name="Park H.-J."/>
            <person name="Ramirez L."/>
            <person name="Alfaro M."/>
            <person name="Sun H."/>
            <person name="Tritt A."/>
            <person name="Yoshinaga Y."/>
            <person name="Zwiers L.-H."/>
            <person name="Turgeon B."/>
            <person name="Goodwin S."/>
            <person name="Spatafora J."/>
            <person name="Crous P."/>
            <person name="Grigoriev I."/>
        </authorList>
    </citation>
    <scope>NUCLEOTIDE SEQUENCE</scope>
    <source>
        <strain evidence="3">CBS 269.34</strain>
    </source>
</reference>
<feature type="compositionally biased region" description="Low complexity" evidence="1">
    <location>
        <begin position="654"/>
        <end position="666"/>
    </location>
</feature>
<feature type="region of interest" description="Disordered" evidence="1">
    <location>
        <begin position="388"/>
        <end position="437"/>
    </location>
</feature>
<feature type="domain" description="GmrSD restriction endonucleases N-terminal" evidence="2">
    <location>
        <begin position="68"/>
        <end position="189"/>
    </location>
</feature>
<dbReference type="Proteomes" id="UP000799750">
    <property type="component" value="Unassembled WGS sequence"/>
</dbReference>
<feature type="compositionally biased region" description="Low complexity" evidence="1">
    <location>
        <begin position="425"/>
        <end position="434"/>
    </location>
</feature>
<feature type="region of interest" description="Disordered" evidence="1">
    <location>
        <begin position="720"/>
        <end position="801"/>
    </location>
</feature>
<dbReference type="EMBL" id="MU004184">
    <property type="protein sequence ID" value="KAF2499427.1"/>
    <property type="molecule type" value="Genomic_DNA"/>
</dbReference>
<dbReference type="PANTHER" id="PTHR39639:SF1">
    <property type="entry name" value="DUF262 DOMAIN-CONTAINING PROTEIN"/>
    <property type="match status" value="1"/>
</dbReference>
<feature type="region of interest" description="Disordered" evidence="1">
    <location>
        <begin position="1"/>
        <end position="40"/>
    </location>
</feature>
<feature type="compositionally biased region" description="Polar residues" evidence="1">
    <location>
        <begin position="1"/>
        <end position="12"/>
    </location>
</feature>
<dbReference type="AlphaFoldDB" id="A0A6A6R7G6"/>
<proteinExistence type="predicted"/>
<evidence type="ECO:0000313" key="4">
    <source>
        <dbReference type="Proteomes" id="UP000799750"/>
    </source>
</evidence>
<feature type="region of interest" description="Disordered" evidence="1">
    <location>
        <begin position="493"/>
        <end position="554"/>
    </location>
</feature>
<gene>
    <name evidence="3" type="ORF">BU16DRAFT_578999</name>
</gene>
<evidence type="ECO:0000259" key="2">
    <source>
        <dbReference type="Pfam" id="PF03235"/>
    </source>
</evidence>